<evidence type="ECO:0000256" key="1">
    <source>
        <dbReference type="SAM" id="MobiDB-lite"/>
    </source>
</evidence>
<gene>
    <name evidence="2" type="ORF">PGT21_017998</name>
</gene>
<keyword evidence="3" id="KW-1185">Reference proteome</keyword>
<feature type="compositionally biased region" description="Basic and acidic residues" evidence="1">
    <location>
        <begin position="36"/>
        <end position="55"/>
    </location>
</feature>
<dbReference type="Proteomes" id="UP000324748">
    <property type="component" value="Unassembled WGS sequence"/>
</dbReference>
<accession>A0A5B0R174</accession>
<evidence type="ECO:0000313" key="2">
    <source>
        <dbReference type="EMBL" id="KAA1119210.1"/>
    </source>
</evidence>
<comment type="caution">
    <text evidence="2">The sequence shown here is derived from an EMBL/GenBank/DDBJ whole genome shotgun (WGS) entry which is preliminary data.</text>
</comment>
<feature type="compositionally biased region" description="Basic and acidic residues" evidence="1">
    <location>
        <begin position="73"/>
        <end position="89"/>
    </location>
</feature>
<dbReference type="EMBL" id="VSWC01000001">
    <property type="protein sequence ID" value="KAA1119210.1"/>
    <property type="molecule type" value="Genomic_DNA"/>
</dbReference>
<feature type="region of interest" description="Disordered" evidence="1">
    <location>
        <begin position="1"/>
        <end position="55"/>
    </location>
</feature>
<dbReference type="AlphaFoldDB" id="A0A5B0R174"/>
<evidence type="ECO:0000313" key="3">
    <source>
        <dbReference type="Proteomes" id="UP000324748"/>
    </source>
</evidence>
<sequence>MADRGEHGQWLGGNAREAGEIPGEVQANRTRTISQPEERHHPSERRRDQSKRSAYKERISQSFARLKFIFGSGEKRDDSHSSPEREPKLRGKIHLIDIANPHVKIPASRPEYMIPD</sequence>
<organism evidence="2 3">
    <name type="scientific">Puccinia graminis f. sp. tritici</name>
    <dbReference type="NCBI Taxonomy" id="56615"/>
    <lineage>
        <taxon>Eukaryota</taxon>
        <taxon>Fungi</taxon>
        <taxon>Dikarya</taxon>
        <taxon>Basidiomycota</taxon>
        <taxon>Pucciniomycotina</taxon>
        <taxon>Pucciniomycetes</taxon>
        <taxon>Pucciniales</taxon>
        <taxon>Pucciniaceae</taxon>
        <taxon>Puccinia</taxon>
    </lineage>
</organism>
<dbReference type="OrthoDB" id="426718at2759"/>
<feature type="region of interest" description="Disordered" evidence="1">
    <location>
        <begin position="70"/>
        <end position="92"/>
    </location>
</feature>
<name>A0A5B0R174_PUCGR</name>
<reference evidence="2 3" key="1">
    <citation type="submission" date="2019-05" db="EMBL/GenBank/DDBJ databases">
        <title>Emergence of the Ug99 lineage of the wheat stem rust pathogen through somatic hybridization.</title>
        <authorList>
            <person name="Li F."/>
            <person name="Upadhyaya N.M."/>
            <person name="Sperschneider J."/>
            <person name="Matny O."/>
            <person name="Nguyen-Phuc H."/>
            <person name="Mago R."/>
            <person name="Raley C."/>
            <person name="Miller M.E."/>
            <person name="Silverstein K.A.T."/>
            <person name="Henningsen E."/>
            <person name="Hirsch C.D."/>
            <person name="Visser B."/>
            <person name="Pretorius Z.A."/>
            <person name="Steffenson B.J."/>
            <person name="Schwessinger B."/>
            <person name="Dodds P.N."/>
            <person name="Figueroa M."/>
        </authorList>
    </citation>
    <scope>NUCLEOTIDE SEQUENCE [LARGE SCALE GENOMIC DNA]</scope>
    <source>
        <strain evidence="2">21-0</strain>
    </source>
</reference>
<proteinExistence type="predicted"/>
<protein>
    <submittedName>
        <fullName evidence="2">Uncharacterized protein</fullName>
    </submittedName>
</protein>